<dbReference type="GeneID" id="110698845"/>
<evidence type="ECO:0000256" key="3">
    <source>
        <dbReference type="ARBA" id="ARBA00022777"/>
    </source>
</evidence>
<comment type="catalytic activity">
    <reaction evidence="5">
        <text>L-seryl-[protein] + ATP = O-phospho-L-seryl-[protein] + ADP + H(+)</text>
        <dbReference type="Rhea" id="RHEA:17989"/>
        <dbReference type="Rhea" id="RHEA-COMP:9863"/>
        <dbReference type="Rhea" id="RHEA-COMP:11604"/>
        <dbReference type="ChEBI" id="CHEBI:15378"/>
        <dbReference type="ChEBI" id="CHEBI:29999"/>
        <dbReference type="ChEBI" id="CHEBI:30616"/>
        <dbReference type="ChEBI" id="CHEBI:83421"/>
        <dbReference type="ChEBI" id="CHEBI:456216"/>
        <dbReference type="EC" id="2.7.11.1"/>
    </reaction>
</comment>
<keyword evidence="3" id="KW-0808">Transferase</keyword>
<dbReference type="Proteomes" id="UP000596660">
    <property type="component" value="Unplaced"/>
</dbReference>
<protein>
    <recommendedName>
        <fullName evidence="1">non-specific serine/threonine protein kinase</fullName>
        <ecNumber evidence="1">2.7.11.1</ecNumber>
    </recommendedName>
</protein>
<evidence type="ECO:0000256" key="5">
    <source>
        <dbReference type="ARBA" id="ARBA00048679"/>
    </source>
</evidence>
<comment type="catalytic activity">
    <reaction evidence="4">
        <text>L-threonyl-[protein] + ATP = O-phospho-L-threonyl-[protein] + ADP + H(+)</text>
        <dbReference type="Rhea" id="RHEA:46608"/>
        <dbReference type="Rhea" id="RHEA-COMP:11060"/>
        <dbReference type="Rhea" id="RHEA-COMP:11605"/>
        <dbReference type="ChEBI" id="CHEBI:15378"/>
        <dbReference type="ChEBI" id="CHEBI:30013"/>
        <dbReference type="ChEBI" id="CHEBI:30616"/>
        <dbReference type="ChEBI" id="CHEBI:61977"/>
        <dbReference type="ChEBI" id="CHEBI:456216"/>
        <dbReference type="EC" id="2.7.11.1"/>
    </reaction>
</comment>
<dbReference type="KEGG" id="cqi:110698845"/>
<dbReference type="EnsemblPlants" id="AUR62011655-RA">
    <property type="protein sequence ID" value="AUR62011655-RA:cds"/>
    <property type="gene ID" value="AUR62011655"/>
</dbReference>
<accession>A0A803LEP9</accession>
<reference evidence="8" key="2">
    <citation type="submission" date="2021-03" db="UniProtKB">
        <authorList>
            <consortium name="EnsemblPlants"/>
        </authorList>
    </citation>
    <scope>IDENTIFICATION</scope>
</reference>
<dbReference type="Pfam" id="PF00069">
    <property type="entry name" value="Pkinase"/>
    <property type="match status" value="1"/>
</dbReference>
<gene>
    <name evidence="8" type="primary">LOC110698845</name>
</gene>
<evidence type="ECO:0000256" key="1">
    <source>
        <dbReference type="ARBA" id="ARBA00012513"/>
    </source>
</evidence>
<dbReference type="OrthoDB" id="4062651at2759"/>
<dbReference type="InterPro" id="IPR050588">
    <property type="entry name" value="WNK_Ser-Thr_kinase"/>
</dbReference>
<reference evidence="8" key="1">
    <citation type="journal article" date="2017" name="Nature">
        <title>The genome of Chenopodium quinoa.</title>
        <authorList>
            <person name="Jarvis D.E."/>
            <person name="Ho Y.S."/>
            <person name="Lightfoot D.J."/>
            <person name="Schmoeckel S.M."/>
            <person name="Li B."/>
            <person name="Borm T.J.A."/>
            <person name="Ohyanagi H."/>
            <person name="Mineta K."/>
            <person name="Michell C.T."/>
            <person name="Saber N."/>
            <person name="Kharbatia N.M."/>
            <person name="Rupper R.R."/>
            <person name="Sharp A.R."/>
            <person name="Dally N."/>
            <person name="Boughton B.A."/>
            <person name="Woo Y.H."/>
            <person name="Gao G."/>
            <person name="Schijlen E.G.W.M."/>
            <person name="Guo X."/>
            <person name="Momin A.A."/>
            <person name="Negrao S."/>
            <person name="Al-Babili S."/>
            <person name="Gehring C."/>
            <person name="Roessner U."/>
            <person name="Jung C."/>
            <person name="Murphy K."/>
            <person name="Arold S.T."/>
            <person name="Gojobori T."/>
            <person name="van der Linden C.G."/>
            <person name="van Loo E.N."/>
            <person name="Jellen E.N."/>
            <person name="Maughan P.J."/>
            <person name="Tester M."/>
        </authorList>
    </citation>
    <scope>NUCLEOTIDE SEQUENCE [LARGE SCALE GENOMIC DNA]</scope>
    <source>
        <strain evidence="8">cv. PI 614886</strain>
    </source>
</reference>
<proteinExistence type="predicted"/>
<keyword evidence="9" id="KW-1185">Reference proteome</keyword>
<dbReference type="Gene3D" id="1.10.510.10">
    <property type="entry name" value="Transferase(Phosphotransferase) domain 1"/>
    <property type="match status" value="1"/>
</dbReference>
<keyword evidence="2" id="KW-0723">Serine/threonine-protein kinase</keyword>
<evidence type="ECO:0000259" key="7">
    <source>
        <dbReference type="PROSITE" id="PS50011"/>
    </source>
</evidence>
<name>A0A803LEP9_CHEQI</name>
<dbReference type="EC" id="2.7.11.1" evidence="1"/>
<organism evidence="8 9">
    <name type="scientific">Chenopodium quinoa</name>
    <name type="common">Quinoa</name>
    <dbReference type="NCBI Taxonomy" id="63459"/>
    <lineage>
        <taxon>Eukaryota</taxon>
        <taxon>Viridiplantae</taxon>
        <taxon>Streptophyta</taxon>
        <taxon>Embryophyta</taxon>
        <taxon>Tracheophyta</taxon>
        <taxon>Spermatophyta</taxon>
        <taxon>Magnoliopsida</taxon>
        <taxon>eudicotyledons</taxon>
        <taxon>Gunneridae</taxon>
        <taxon>Pentapetalae</taxon>
        <taxon>Caryophyllales</taxon>
        <taxon>Chenopodiaceae</taxon>
        <taxon>Chenopodioideae</taxon>
        <taxon>Atripliceae</taxon>
        <taxon>Chenopodium</taxon>
    </lineage>
</organism>
<dbReference type="InterPro" id="IPR008266">
    <property type="entry name" value="Tyr_kinase_AS"/>
</dbReference>
<evidence type="ECO:0000256" key="2">
    <source>
        <dbReference type="ARBA" id="ARBA00022527"/>
    </source>
</evidence>
<evidence type="ECO:0000313" key="8">
    <source>
        <dbReference type="EnsemblPlants" id="AUR62011655-RA:cds"/>
    </source>
</evidence>
<dbReference type="Gene3D" id="3.30.200.20">
    <property type="entry name" value="Phosphorylase Kinase, domain 1"/>
    <property type="match status" value="1"/>
</dbReference>
<dbReference type="PROSITE" id="PS50011">
    <property type="entry name" value="PROTEIN_KINASE_DOM"/>
    <property type="match status" value="1"/>
</dbReference>
<sequence length="347" mass="39335">MSGSSSSQAMLRCGVAEADSTGRYERYHMSISNPHPMKIVYEGIDQLTGIKINWCKIVLGLSTEEEETRKKKFNDYCDEPWLLQSLQHENIIICYNYWPDDTHTLNTVHMITEAFSSENLRDYSLKYNLVGNKQAIRRWCKQILSALDYLHSQNPPIMHRDVSLENIFINGNTGKVKLGEFGAAIKLEEGADLQEFAGAPEYMAPEIFQLDYNQKADIYSFGMCVIQMMSRDKIYSECRNRVEIQSRVQRGVKPDALERVTDTEIRRFIDFCLAGQNDRPAASDLLRNPLILSEDGFQGIQTGKSSSGSADADERQCEMTLGGGGGGSKPLWRQKLSKLSSIMRKKK</sequence>
<dbReference type="InterPro" id="IPR000719">
    <property type="entry name" value="Prot_kinase_dom"/>
</dbReference>
<feature type="compositionally biased region" description="Polar residues" evidence="6">
    <location>
        <begin position="299"/>
        <end position="309"/>
    </location>
</feature>
<dbReference type="SUPFAM" id="SSF56112">
    <property type="entry name" value="Protein kinase-like (PK-like)"/>
    <property type="match status" value="1"/>
</dbReference>
<dbReference type="InterPro" id="IPR011009">
    <property type="entry name" value="Kinase-like_dom_sf"/>
</dbReference>
<dbReference type="GO" id="GO:0005524">
    <property type="term" value="F:ATP binding"/>
    <property type="evidence" value="ECO:0007669"/>
    <property type="project" value="InterPro"/>
</dbReference>
<dbReference type="PANTHER" id="PTHR13902">
    <property type="entry name" value="SERINE/THREONINE-PROTEIN KINASE WNK WITH NO LYSINE -RELATED"/>
    <property type="match status" value="1"/>
</dbReference>
<feature type="domain" description="Protein kinase" evidence="7">
    <location>
        <begin position="1"/>
        <end position="291"/>
    </location>
</feature>
<dbReference type="Gramene" id="AUR62011655-RA">
    <property type="protein sequence ID" value="AUR62011655-RA:cds"/>
    <property type="gene ID" value="AUR62011655"/>
</dbReference>
<evidence type="ECO:0000313" key="9">
    <source>
        <dbReference type="Proteomes" id="UP000596660"/>
    </source>
</evidence>
<evidence type="ECO:0000256" key="4">
    <source>
        <dbReference type="ARBA" id="ARBA00047899"/>
    </source>
</evidence>
<feature type="region of interest" description="Disordered" evidence="6">
    <location>
        <begin position="298"/>
        <end position="332"/>
    </location>
</feature>
<keyword evidence="3" id="KW-0418">Kinase</keyword>
<evidence type="ECO:0000256" key="6">
    <source>
        <dbReference type="SAM" id="MobiDB-lite"/>
    </source>
</evidence>
<dbReference type="GO" id="GO:0004674">
    <property type="term" value="F:protein serine/threonine kinase activity"/>
    <property type="evidence" value="ECO:0007669"/>
    <property type="project" value="UniProtKB-KW"/>
</dbReference>
<dbReference type="AlphaFoldDB" id="A0A803LEP9"/>
<dbReference type="PROSITE" id="PS00109">
    <property type="entry name" value="PROTEIN_KINASE_TYR"/>
    <property type="match status" value="1"/>
</dbReference>
<dbReference type="RefSeq" id="XP_021732056.1">
    <property type="nucleotide sequence ID" value="XM_021876364.1"/>
</dbReference>